<evidence type="ECO:0000256" key="1">
    <source>
        <dbReference type="SAM" id="MobiDB-lite"/>
    </source>
</evidence>
<accession>A0A9P5QAP8</accession>
<dbReference type="EMBL" id="JADNRY010000003">
    <property type="protein sequence ID" value="KAF9077803.1"/>
    <property type="molecule type" value="Genomic_DNA"/>
</dbReference>
<dbReference type="AlphaFoldDB" id="A0A9P5QAP8"/>
<sequence length="187" mass="20420">MSFFEHSYDFEVIGGNFYAVTGDVNFIEKASSCSSSSVQRSEVQKSRPGGPRYTPYSVSTRPQGRLTSHACSRLLEKPAGGSSNSGTLITSDTLKVTTFDGTRFSQCLPQPQLSGTTVSLYPSLIIDSDAHPLHAIPYTLPTLNFFRRSEKPMIFPVNAQRSIQSAQIDIYLPAPTGLQPLSMIAHL</sequence>
<protein>
    <submittedName>
        <fullName evidence="2">Uncharacterized protein</fullName>
    </submittedName>
</protein>
<gene>
    <name evidence="2" type="ORF">BDP27DRAFT_490250</name>
</gene>
<organism evidence="2 3">
    <name type="scientific">Rhodocollybia butyracea</name>
    <dbReference type="NCBI Taxonomy" id="206335"/>
    <lineage>
        <taxon>Eukaryota</taxon>
        <taxon>Fungi</taxon>
        <taxon>Dikarya</taxon>
        <taxon>Basidiomycota</taxon>
        <taxon>Agaricomycotina</taxon>
        <taxon>Agaricomycetes</taxon>
        <taxon>Agaricomycetidae</taxon>
        <taxon>Agaricales</taxon>
        <taxon>Marasmiineae</taxon>
        <taxon>Omphalotaceae</taxon>
        <taxon>Rhodocollybia</taxon>
    </lineage>
</organism>
<proteinExistence type="predicted"/>
<evidence type="ECO:0000313" key="2">
    <source>
        <dbReference type="EMBL" id="KAF9077803.1"/>
    </source>
</evidence>
<feature type="region of interest" description="Disordered" evidence="1">
    <location>
        <begin position="37"/>
        <end position="64"/>
    </location>
</feature>
<reference evidence="2" key="1">
    <citation type="submission" date="2020-11" db="EMBL/GenBank/DDBJ databases">
        <authorList>
            <consortium name="DOE Joint Genome Institute"/>
            <person name="Ahrendt S."/>
            <person name="Riley R."/>
            <person name="Andreopoulos W."/>
            <person name="Labutti K."/>
            <person name="Pangilinan J."/>
            <person name="Ruiz-Duenas F.J."/>
            <person name="Barrasa J.M."/>
            <person name="Sanchez-Garcia M."/>
            <person name="Camarero S."/>
            <person name="Miyauchi S."/>
            <person name="Serrano A."/>
            <person name="Linde D."/>
            <person name="Babiker R."/>
            <person name="Drula E."/>
            <person name="Ayuso-Fernandez I."/>
            <person name="Pacheco R."/>
            <person name="Padilla G."/>
            <person name="Ferreira P."/>
            <person name="Barriuso J."/>
            <person name="Kellner H."/>
            <person name="Castanera R."/>
            <person name="Alfaro M."/>
            <person name="Ramirez L."/>
            <person name="Pisabarro A.G."/>
            <person name="Kuo A."/>
            <person name="Tritt A."/>
            <person name="Lipzen A."/>
            <person name="He G."/>
            <person name="Yan M."/>
            <person name="Ng V."/>
            <person name="Cullen D."/>
            <person name="Martin F."/>
            <person name="Rosso M.-N."/>
            <person name="Henrissat B."/>
            <person name="Hibbett D."/>
            <person name="Martinez A.T."/>
            <person name="Grigoriev I.V."/>
        </authorList>
    </citation>
    <scope>NUCLEOTIDE SEQUENCE</scope>
    <source>
        <strain evidence="2">AH 40177</strain>
    </source>
</reference>
<comment type="caution">
    <text evidence="2">The sequence shown here is derived from an EMBL/GenBank/DDBJ whole genome shotgun (WGS) entry which is preliminary data.</text>
</comment>
<keyword evidence="3" id="KW-1185">Reference proteome</keyword>
<dbReference type="Proteomes" id="UP000772434">
    <property type="component" value="Unassembled WGS sequence"/>
</dbReference>
<name>A0A9P5QAP8_9AGAR</name>
<evidence type="ECO:0000313" key="3">
    <source>
        <dbReference type="Proteomes" id="UP000772434"/>
    </source>
</evidence>